<name>A0AAV7THZ0_PLEWA</name>
<evidence type="ECO:0000256" key="1">
    <source>
        <dbReference type="SAM" id="MobiDB-lite"/>
    </source>
</evidence>
<accession>A0AAV7THZ0</accession>
<organism evidence="2 3">
    <name type="scientific">Pleurodeles waltl</name>
    <name type="common">Iberian ribbed newt</name>
    <dbReference type="NCBI Taxonomy" id="8319"/>
    <lineage>
        <taxon>Eukaryota</taxon>
        <taxon>Metazoa</taxon>
        <taxon>Chordata</taxon>
        <taxon>Craniata</taxon>
        <taxon>Vertebrata</taxon>
        <taxon>Euteleostomi</taxon>
        <taxon>Amphibia</taxon>
        <taxon>Batrachia</taxon>
        <taxon>Caudata</taxon>
        <taxon>Salamandroidea</taxon>
        <taxon>Salamandridae</taxon>
        <taxon>Pleurodelinae</taxon>
        <taxon>Pleurodeles</taxon>
    </lineage>
</organism>
<protein>
    <submittedName>
        <fullName evidence="2">Uncharacterized protein</fullName>
    </submittedName>
</protein>
<feature type="region of interest" description="Disordered" evidence="1">
    <location>
        <begin position="51"/>
        <end position="113"/>
    </location>
</feature>
<dbReference type="Proteomes" id="UP001066276">
    <property type="component" value="Chromosome 3_2"/>
</dbReference>
<evidence type="ECO:0000313" key="2">
    <source>
        <dbReference type="EMBL" id="KAJ1176026.1"/>
    </source>
</evidence>
<evidence type="ECO:0000313" key="3">
    <source>
        <dbReference type="Proteomes" id="UP001066276"/>
    </source>
</evidence>
<reference evidence="2" key="1">
    <citation type="journal article" date="2022" name="bioRxiv">
        <title>Sequencing and chromosome-scale assembly of the giantPleurodeles waltlgenome.</title>
        <authorList>
            <person name="Brown T."/>
            <person name="Elewa A."/>
            <person name="Iarovenko S."/>
            <person name="Subramanian E."/>
            <person name="Araus A.J."/>
            <person name="Petzold A."/>
            <person name="Susuki M."/>
            <person name="Suzuki K.-i.T."/>
            <person name="Hayashi T."/>
            <person name="Toyoda A."/>
            <person name="Oliveira C."/>
            <person name="Osipova E."/>
            <person name="Leigh N.D."/>
            <person name="Simon A."/>
            <person name="Yun M.H."/>
        </authorList>
    </citation>
    <scope>NUCLEOTIDE SEQUENCE</scope>
    <source>
        <strain evidence="2">20211129_DDA</strain>
        <tissue evidence="2">Liver</tissue>
    </source>
</reference>
<sequence length="113" mass="12228">MRWGETGTYLPTSAVLIDTESSAAKGRRAHLLAKGDLRWCRRHLEGAVQLNSALPIPEGRGGQEVSGEEPPWRRGQKGGRMSDRKSGPLTGSEHIDPQRVDDQAVAASTVTPD</sequence>
<dbReference type="EMBL" id="JANPWB010000006">
    <property type="protein sequence ID" value="KAJ1176026.1"/>
    <property type="molecule type" value="Genomic_DNA"/>
</dbReference>
<keyword evidence="3" id="KW-1185">Reference proteome</keyword>
<gene>
    <name evidence="2" type="ORF">NDU88_001310</name>
</gene>
<dbReference type="AlphaFoldDB" id="A0AAV7THZ0"/>
<comment type="caution">
    <text evidence="2">The sequence shown here is derived from an EMBL/GenBank/DDBJ whole genome shotgun (WGS) entry which is preliminary data.</text>
</comment>
<feature type="compositionally biased region" description="Basic and acidic residues" evidence="1">
    <location>
        <begin position="93"/>
        <end position="102"/>
    </location>
</feature>
<proteinExistence type="predicted"/>